<dbReference type="Pfam" id="PF00394">
    <property type="entry name" value="Cu-oxidase"/>
    <property type="match status" value="1"/>
</dbReference>
<evidence type="ECO:0000313" key="10">
    <source>
        <dbReference type="Proteomes" id="UP001249851"/>
    </source>
</evidence>
<evidence type="ECO:0000256" key="4">
    <source>
        <dbReference type="ARBA" id="ARBA00023008"/>
    </source>
</evidence>
<name>A0AAD9Q7G8_ACRCE</name>
<keyword evidence="5" id="KW-0732">Signal</keyword>
<evidence type="ECO:0000256" key="1">
    <source>
        <dbReference type="ARBA" id="ARBA00010609"/>
    </source>
</evidence>
<dbReference type="GO" id="GO:0005886">
    <property type="term" value="C:plasma membrane"/>
    <property type="evidence" value="ECO:0007669"/>
    <property type="project" value="TreeGrafter"/>
</dbReference>
<protein>
    <submittedName>
        <fullName evidence="9">Laccase-1</fullName>
    </submittedName>
</protein>
<dbReference type="InterPro" id="IPR033138">
    <property type="entry name" value="Cu_oxidase_CS"/>
</dbReference>
<accession>A0AAD9Q7G8</accession>
<dbReference type="CDD" id="cd13858">
    <property type="entry name" value="CuRO_1_tcLCC2_insect_like"/>
    <property type="match status" value="1"/>
</dbReference>
<dbReference type="CDD" id="cd13884">
    <property type="entry name" value="CuRO_2_tcLCC_insect_like"/>
    <property type="match status" value="1"/>
</dbReference>
<organism evidence="9 10">
    <name type="scientific">Acropora cervicornis</name>
    <name type="common">Staghorn coral</name>
    <dbReference type="NCBI Taxonomy" id="6130"/>
    <lineage>
        <taxon>Eukaryota</taxon>
        <taxon>Metazoa</taxon>
        <taxon>Cnidaria</taxon>
        <taxon>Anthozoa</taxon>
        <taxon>Hexacorallia</taxon>
        <taxon>Scleractinia</taxon>
        <taxon>Astrocoeniina</taxon>
        <taxon>Acroporidae</taxon>
        <taxon>Acropora</taxon>
    </lineage>
</organism>
<sequence length="1019" mass="113506">MIRSQHVLILMLSLVSASRLLGKHLIKGKLDDVLDSSRDFPKHHSKAHEKVQAITLRYNKQATCDWPTGVCTYIYDPCPPGKERCPQNDDGCSLSTNHCCCNKQHRGEVSSKQTPPTPPTATCDWPTGVCSYIYDPCPPGKERCPQNDDGCPRPTNHCCCNERHRGEGESSFCFQSVYVRARTGDKILTHYSSGDPSLVFILANREKLTFELPGFLIERDEFEYEIPFSDEITSCVSLSEIDEIHLEHSGDDIEVQSISTSVTIGNQTEHQPLTSDPHLNKMLGPHWYKSARLTWAVEDTPSCGYGEPSCECNATAKSCTFNLVIDEIRTFASYQKLSVNNETKIALRAAKGVVFSFGDDGIPVPLTNGTTCSEYKNSNCTEPQFVDGKTYRLGIAVNGQIPGPTLIIHEGQEVLIRVHNELTSEGISIHWHGIHQKGTPWMDGVGQVTQCPIGPSSSFSYRYIARPSGTFWYHSHSGAQRTDGLYGALIVKENPRRLPNITKVLGDFQDLPGEHTLNLIDWQHEMSLDLLTQAIGGLGFYPDKRLGEVPTPDDEKYTSTVSFDNARIGPVPYFSGLINGKGRHSDVEYKKSRLSIFTVEEGETYRFRLVGAQGMYAYKFSIAGHKLTVVATDGYFVNPIKDVDYIILHTGERYDFLLHACNPESKINYVMQVETMESDNTADGPPYPSLGHFGEAILHYKQSDDSHYPDINVPSSIYKSIVKQLIPRKCDAENQCKAVNCPFLHFHSSYNITCVNVNEMLLLEPTPPAELPKREPDSDCENCSYIINFNFEGESGTASANGRNFILPAFPPQTQNKQFYANDGKCDLAINCNPPTPECSCAQVIDIPANKTIQLVFTNAGSARGVHPIHVHGHSFHVVYVGYPEYNDTTGFIENVNSDIHCEDAECTNPGCDPNACTRPRWANGGPPGGIAIHPKTVRKDTVQVPAGGYVVVNYLSDNPGYWFLHCHNELHQLQGMALIVKEGDYQKNHPKAMNKCGDFEISENEFLDFYFSSTFQKK</sequence>
<feature type="domain" description="Plastocyanin-like" evidence="6">
    <location>
        <begin position="575"/>
        <end position="681"/>
    </location>
</feature>
<dbReference type="Pfam" id="PF07731">
    <property type="entry name" value="Cu-oxidase_2"/>
    <property type="match status" value="1"/>
</dbReference>
<dbReference type="PANTHER" id="PTHR11709:SF394">
    <property type="entry name" value="FI03373P-RELATED"/>
    <property type="match status" value="1"/>
</dbReference>
<dbReference type="PANTHER" id="PTHR11709">
    <property type="entry name" value="MULTI-COPPER OXIDASE"/>
    <property type="match status" value="1"/>
</dbReference>
<reference evidence="9" key="2">
    <citation type="journal article" date="2023" name="Science">
        <title>Genomic signatures of disease resistance in endangered staghorn corals.</title>
        <authorList>
            <person name="Vollmer S.V."/>
            <person name="Selwyn J.D."/>
            <person name="Despard B.A."/>
            <person name="Roesel C.L."/>
        </authorList>
    </citation>
    <scope>NUCLEOTIDE SEQUENCE</scope>
    <source>
        <strain evidence="9">K2</strain>
    </source>
</reference>
<keyword evidence="4" id="KW-0186">Copper</keyword>
<keyword evidence="3" id="KW-0560">Oxidoreductase</keyword>
<gene>
    <name evidence="9" type="ORF">P5673_022034</name>
</gene>
<reference evidence="9" key="1">
    <citation type="journal article" date="2023" name="G3 (Bethesda)">
        <title>Whole genome assembly and annotation of the endangered Caribbean coral Acropora cervicornis.</title>
        <authorList>
            <person name="Selwyn J.D."/>
            <person name="Vollmer S.V."/>
        </authorList>
    </citation>
    <scope>NUCLEOTIDE SEQUENCE</scope>
    <source>
        <strain evidence="9">K2</strain>
    </source>
</reference>
<dbReference type="InterPro" id="IPR011706">
    <property type="entry name" value="Cu-oxidase_C"/>
</dbReference>
<comment type="caution">
    <text evidence="9">The sequence shown here is derived from an EMBL/GenBank/DDBJ whole genome shotgun (WGS) entry which is preliminary data.</text>
</comment>
<dbReference type="InterPro" id="IPR008972">
    <property type="entry name" value="Cupredoxin"/>
</dbReference>
<evidence type="ECO:0000259" key="6">
    <source>
        <dbReference type="Pfam" id="PF00394"/>
    </source>
</evidence>
<dbReference type="Pfam" id="PF07732">
    <property type="entry name" value="Cu-oxidase_3"/>
    <property type="match status" value="1"/>
</dbReference>
<feature type="chain" id="PRO_5042112886" evidence="5">
    <location>
        <begin position="18"/>
        <end position="1019"/>
    </location>
</feature>
<comment type="similarity">
    <text evidence="1">Belongs to the multicopper oxidase family.</text>
</comment>
<evidence type="ECO:0000313" key="9">
    <source>
        <dbReference type="EMBL" id="KAK2556033.1"/>
    </source>
</evidence>
<evidence type="ECO:0000256" key="3">
    <source>
        <dbReference type="ARBA" id="ARBA00023002"/>
    </source>
</evidence>
<dbReference type="PROSITE" id="PS00079">
    <property type="entry name" value="MULTICOPPER_OXIDASE1"/>
    <property type="match status" value="2"/>
</dbReference>
<dbReference type="InterPro" id="IPR002355">
    <property type="entry name" value="Cu_oxidase_Cu_BS"/>
</dbReference>
<feature type="signal peptide" evidence="5">
    <location>
        <begin position="1"/>
        <end position="17"/>
    </location>
</feature>
<dbReference type="Proteomes" id="UP001249851">
    <property type="component" value="Unassembled WGS sequence"/>
</dbReference>
<evidence type="ECO:0000256" key="2">
    <source>
        <dbReference type="ARBA" id="ARBA00022723"/>
    </source>
</evidence>
<dbReference type="Gene3D" id="2.60.40.420">
    <property type="entry name" value="Cupredoxins - blue copper proteins"/>
    <property type="match status" value="3"/>
</dbReference>
<evidence type="ECO:0000259" key="8">
    <source>
        <dbReference type="Pfam" id="PF07732"/>
    </source>
</evidence>
<feature type="domain" description="Plastocyanin-like" evidence="7">
    <location>
        <begin position="819"/>
        <end position="984"/>
    </location>
</feature>
<dbReference type="PROSITE" id="PS00080">
    <property type="entry name" value="MULTICOPPER_OXIDASE2"/>
    <property type="match status" value="1"/>
</dbReference>
<dbReference type="AlphaFoldDB" id="A0AAD9Q7G8"/>
<dbReference type="CDD" id="cd13905">
    <property type="entry name" value="CuRO_3_tcLLC2_insect_like"/>
    <property type="match status" value="1"/>
</dbReference>
<dbReference type="InterPro" id="IPR001117">
    <property type="entry name" value="Cu-oxidase_2nd"/>
</dbReference>
<dbReference type="InterPro" id="IPR045087">
    <property type="entry name" value="Cu-oxidase_fam"/>
</dbReference>
<dbReference type="GO" id="GO:0016491">
    <property type="term" value="F:oxidoreductase activity"/>
    <property type="evidence" value="ECO:0007669"/>
    <property type="project" value="UniProtKB-KW"/>
</dbReference>
<dbReference type="FunFam" id="2.60.40.420:FF:000045">
    <property type="entry name" value="Laccase 2"/>
    <property type="match status" value="1"/>
</dbReference>
<dbReference type="GO" id="GO:0005507">
    <property type="term" value="F:copper ion binding"/>
    <property type="evidence" value="ECO:0007669"/>
    <property type="project" value="InterPro"/>
</dbReference>
<evidence type="ECO:0000256" key="5">
    <source>
        <dbReference type="SAM" id="SignalP"/>
    </source>
</evidence>
<keyword evidence="10" id="KW-1185">Reference proteome</keyword>
<feature type="domain" description="Plastocyanin-like" evidence="8">
    <location>
        <begin position="387"/>
        <end position="494"/>
    </location>
</feature>
<dbReference type="GO" id="GO:0006826">
    <property type="term" value="P:iron ion transport"/>
    <property type="evidence" value="ECO:0007669"/>
    <property type="project" value="TreeGrafter"/>
</dbReference>
<dbReference type="SUPFAM" id="SSF49503">
    <property type="entry name" value="Cupredoxins"/>
    <property type="match status" value="3"/>
</dbReference>
<keyword evidence="2" id="KW-0479">Metal-binding</keyword>
<proteinExistence type="inferred from homology"/>
<dbReference type="EMBL" id="JARQWQ010000058">
    <property type="protein sequence ID" value="KAK2556033.1"/>
    <property type="molecule type" value="Genomic_DNA"/>
</dbReference>
<evidence type="ECO:0000259" key="7">
    <source>
        <dbReference type="Pfam" id="PF07731"/>
    </source>
</evidence>
<dbReference type="InterPro" id="IPR011707">
    <property type="entry name" value="Cu-oxidase-like_N"/>
</dbReference>